<protein>
    <submittedName>
        <fullName evidence="2">RICIN domain-containing protein</fullName>
    </submittedName>
</protein>
<organism evidence="2">
    <name type="scientific">Streptomyces sp. NBC_00093</name>
    <dbReference type="NCBI Taxonomy" id="2975649"/>
    <lineage>
        <taxon>Bacteria</taxon>
        <taxon>Bacillati</taxon>
        <taxon>Actinomycetota</taxon>
        <taxon>Actinomycetes</taxon>
        <taxon>Kitasatosporales</taxon>
        <taxon>Streptomycetaceae</taxon>
        <taxon>Streptomyces</taxon>
    </lineage>
</organism>
<dbReference type="SUPFAM" id="SSF50370">
    <property type="entry name" value="Ricin B-like lectins"/>
    <property type="match status" value="1"/>
</dbReference>
<dbReference type="PROSITE" id="PS50231">
    <property type="entry name" value="RICIN_B_LECTIN"/>
    <property type="match status" value="1"/>
</dbReference>
<dbReference type="Gene3D" id="2.80.10.50">
    <property type="match status" value="1"/>
</dbReference>
<keyword evidence="1" id="KW-0732">Signal</keyword>
<dbReference type="EMBL" id="CP108222">
    <property type="protein sequence ID" value="WTT15633.1"/>
    <property type="molecule type" value="Genomic_DNA"/>
</dbReference>
<sequence>MSPWRTKLRLTVPAGLAALTLATAGALSPASAATNWSYRNGYGSCLNVGGWGSNEYVITIDCYDTTSQLFHWGSESNTWQGHTMRRLVNNYSGNCVTTDNATELNAVWMSPCGGGRSGQFWTADDGRIQNQNGNFLIGDDIGPLNTVRELGTGAAFQWIGSTH</sequence>
<name>A0AAU1ZWF8_9ACTN</name>
<dbReference type="InterPro" id="IPR035992">
    <property type="entry name" value="Ricin_B-like_lectins"/>
</dbReference>
<proteinExistence type="predicted"/>
<gene>
    <name evidence="2" type="ORF">OHA22_08920</name>
</gene>
<reference evidence="2" key="1">
    <citation type="submission" date="2022-10" db="EMBL/GenBank/DDBJ databases">
        <title>The complete genomes of actinobacterial strains from the NBC collection.</title>
        <authorList>
            <person name="Joergensen T.S."/>
            <person name="Alvarez Arevalo M."/>
            <person name="Sterndorff E.B."/>
            <person name="Faurdal D."/>
            <person name="Vuksanovic O."/>
            <person name="Mourched A.-S."/>
            <person name="Charusanti P."/>
            <person name="Shaw S."/>
            <person name="Blin K."/>
            <person name="Weber T."/>
        </authorList>
    </citation>
    <scope>NUCLEOTIDE SEQUENCE</scope>
    <source>
        <strain evidence="2">NBC_00093</strain>
    </source>
</reference>
<evidence type="ECO:0000313" key="2">
    <source>
        <dbReference type="EMBL" id="WTT15633.1"/>
    </source>
</evidence>
<feature type="signal peptide" evidence="1">
    <location>
        <begin position="1"/>
        <end position="32"/>
    </location>
</feature>
<accession>A0AAU1ZWF8</accession>
<evidence type="ECO:0000256" key="1">
    <source>
        <dbReference type="SAM" id="SignalP"/>
    </source>
</evidence>
<dbReference type="AlphaFoldDB" id="A0AAU1ZWF8"/>
<feature type="chain" id="PRO_5043827237" evidence="1">
    <location>
        <begin position="33"/>
        <end position="163"/>
    </location>
</feature>